<evidence type="ECO:0000256" key="3">
    <source>
        <dbReference type="ARBA" id="ARBA00011881"/>
    </source>
</evidence>
<dbReference type="GO" id="GO:0008270">
    <property type="term" value="F:zinc ion binding"/>
    <property type="evidence" value="ECO:0007669"/>
    <property type="project" value="InterPro"/>
</dbReference>
<dbReference type="InterPro" id="IPR011032">
    <property type="entry name" value="GroES-like_sf"/>
</dbReference>
<evidence type="ECO:0000256" key="6">
    <source>
        <dbReference type="ARBA" id="ARBA00022884"/>
    </source>
</evidence>
<dbReference type="EMBL" id="QBKQ01000002">
    <property type="protein sequence ID" value="PTX43114.1"/>
    <property type="molecule type" value="Genomic_DNA"/>
</dbReference>
<comment type="subcellular location">
    <subcellularLocation>
        <location evidence="1">Cytoplasm</location>
    </subcellularLocation>
</comment>
<dbReference type="Pfam" id="PF08240">
    <property type="entry name" value="ADH_N"/>
    <property type="match status" value="1"/>
</dbReference>
<evidence type="ECO:0000256" key="8">
    <source>
        <dbReference type="RuleBase" id="RU364000"/>
    </source>
</evidence>
<dbReference type="SUPFAM" id="SSF51735">
    <property type="entry name" value="NAD(P)-binding Rossmann-fold domains"/>
    <property type="match status" value="1"/>
</dbReference>
<dbReference type="InterPro" id="IPR013149">
    <property type="entry name" value="ADH-like_C"/>
</dbReference>
<dbReference type="InterPro" id="IPR051603">
    <property type="entry name" value="Zinc-ADH_QOR/CCCR"/>
</dbReference>
<sequence>MTSNLKRKKMKAIGFKKSLSIDQDQSLFEFETKKPEPGKRDLLVRIKAISVNPVDYKVRQSAAQDEELDDPKIIGWDAAGIVEEIGDGVKHFKPGDEVYYSGDITRPGCYAEFQNIDERIVGNKPENLNWQEAAALPLTTLTAWECIFDRLRIRENSGEGKKILIIGGAGGVGSIAIQLLKNLTRLKVIATASREATRNWCEKMGADEIVNHHDLLEQMADHKDNVDYILNFADTSGTWDAMTELIAPQGGICCVVNTTENVDLNALKNKSVSFHWELMFTRSMFETEDMIAQQKILQRVKELVEDKKIFSTMKKQFEGLDADVFKKVHKLQESGKSVGKNVIRY</sequence>
<dbReference type="InterPro" id="IPR002364">
    <property type="entry name" value="Quin_OxRdtase/zeta-crystal_CS"/>
</dbReference>
<dbReference type="PANTHER" id="PTHR44154">
    <property type="entry name" value="QUINONE OXIDOREDUCTASE"/>
    <property type="match status" value="1"/>
</dbReference>
<feature type="domain" description="Enoyl reductase (ER)" evidence="9">
    <location>
        <begin position="22"/>
        <end position="343"/>
    </location>
</feature>
<dbReference type="GO" id="GO:0005737">
    <property type="term" value="C:cytoplasm"/>
    <property type="evidence" value="ECO:0007669"/>
    <property type="project" value="UniProtKB-SubCell"/>
</dbReference>
<reference evidence="10 11" key="1">
    <citation type="submission" date="2018-04" db="EMBL/GenBank/DDBJ databases">
        <title>Genomic Encyclopedia of Archaeal and Bacterial Type Strains, Phase II (KMG-II): from individual species to whole genera.</title>
        <authorList>
            <person name="Goeker M."/>
        </authorList>
    </citation>
    <scope>NUCLEOTIDE SEQUENCE [LARGE SCALE GENOMIC DNA]</scope>
    <source>
        <strain evidence="10 11">DSM 23082</strain>
    </source>
</reference>
<evidence type="ECO:0000313" key="11">
    <source>
        <dbReference type="Proteomes" id="UP000244174"/>
    </source>
</evidence>
<dbReference type="InterPro" id="IPR036291">
    <property type="entry name" value="NAD(P)-bd_dom_sf"/>
</dbReference>
<dbReference type="Gene3D" id="3.90.180.10">
    <property type="entry name" value="Medium-chain alcohol dehydrogenases, catalytic domain"/>
    <property type="match status" value="1"/>
</dbReference>
<dbReference type="SMART" id="SM00829">
    <property type="entry name" value="PKS_ER"/>
    <property type="match status" value="1"/>
</dbReference>
<dbReference type="PANTHER" id="PTHR44154:SF1">
    <property type="entry name" value="QUINONE OXIDOREDUCTASE"/>
    <property type="match status" value="1"/>
</dbReference>
<dbReference type="GO" id="GO:0003723">
    <property type="term" value="F:RNA binding"/>
    <property type="evidence" value="ECO:0007669"/>
    <property type="project" value="UniProtKB-KW"/>
</dbReference>
<dbReference type="Pfam" id="PF00107">
    <property type="entry name" value="ADH_zinc_N"/>
    <property type="match status" value="1"/>
</dbReference>
<dbReference type="GO" id="GO:0016491">
    <property type="term" value="F:oxidoreductase activity"/>
    <property type="evidence" value="ECO:0007669"/>
    <property type="project" value="UniProtKB-KW"/>
</dbReference>
<evidence type="ECO:0000259" key="9">
    <source>
        <dbReference type="SMART" id="SM00829"/>
    </source>
</evidence>
<dbReference type="InterPro" id="IPR014182">
    <property type="entry name" value="ADH_Zn_typ-1"/>
</dbReference>
<organism evidence="10 11">
    <name type="scientific">Christiangramia gaetbulicola</name>
    <dbReference type="NCBI Taxonomy" id="703340"/>
    <lineage>
        <taxon>Bacteria</taxon>
        <taxon>Pseudomonadati</taxon>
        <taxon>Bacteroidota</taxon>
        <taxon>Flavobacteriia</taxon>
        <taxon>Flavobacteriales</taxon>
        <taxon>Flavobacteriaceae</taxon>
        <taxon>Christiangramia</taxon>
    </lineage>
</organism>
<evidence type="ECO:0000256" key="1">
    <source>
        <dbReference type="ARBA" id="ARBA00004496"/>
    </source>
</evidence>
<dbReference type="SUPFAM" id="SSF50129">
    <property type="entry name" value="GroES-like"/>
    <property type="match status" value="1"/>
</dbReference>
<evidence type="ECO:0000256" key="7">
    <source>
        <dbReference type="ARBA" id="ARBA00022990"/>
    </source>
</evidence>
<comment type="caution">
    <text evidence="10">The sequence shown here is derived from an EMBL/GenBank/DDBJ whole genome shotgun (WGS) entry which is preliminary data.</text>
</comment>
<dbReference type="InterPro" id="IPR013154">
    <property type="entry name" value="ADH-like_N"/>
</dbReference>
<evidence type="ECO:0000313" key="10">
    <source>
        <dbReference type="EMBL" id="PTX43114.1"/>
    </source>
</evidence>
<protein>
    <recommendedName>
        <fullName evidence="8">Zinc-type alcohol dehydrogenase-like protein</fullName>
    </recommendedName>
</protein>
<evidence type="ECO:0000256" key="2">
    <source>
        <dbReference type="ARBA" id="ARBA00010371"/>
    </source>
</evidence>
<dbReference type="CDD" id="cd08252">
    <property type="entry name" value="AL_MDR"/>
    <property type="match status" value="1"/>
</dbReference>
<keyword evidence="8" id="KW-0560">Oxidoreductase</keyword>
<comment type="subunit">
    <text evidence="3">Homotetramer.</text>
</comment>
<evidence type="ECO:0000256" key="4">
    <source>
        <dbReference type="ARBA" id="ARBA00022490"/>
    </source>
</evidence>
<gene>
    <name evidence="10" type="ORF">C8P64_1640</name>
</gene>
<proteinExistence type="inferred from homology"/>
<keyword evidence="11" id="KW-1185">Reference proteome</keyword>
<dbReference type="InterPro" id="IPR020843">
    <property type="entry name" value="ER"/>
</dbReference>
<accession>A0A2T6AH29</accession>
<keyword evidence="6" id="KW-0694">RNA-binding</keyword>
<dbReference type="AlphaFoldDB" id="A0A2T6AH29"/>
<dbReference type="NCBIfam" id="TIGR02817">
    <property type="entry name" value="adh_fam_1"/>
    <property type="match status" value="1"/>
</dbReference>
<keyword evidence="5" id="KW-0521">NADP</keyword>
<dbReference type="Proteomes" id="UP000244174">
    <property type="component" value="Unassembled WGS sequence"/>
</dbReference>
<comment type="similarity">
    <text evidence="2 8">Belongs to the zinc-containing alcohol dehydrogenase family. Quinone oxidoreductase subfamily.</text>
</comment>
<keyword evidence="4" id="KW-0963">Cytoplasm</keyword>
<evidence type="ECO:0000256" key="5">
    <source>
        <dbReference type="ARBA" id="ARBA00022857"/>
    </source>
</evidence>
<dbReference type="Gene3D" id="3.40.50.720">
    <property type="entry name" value="NAD(P)-binding Rossmann-like Domain"/>
    <property type="match status" value="1"/>
</dbReference>
<keyword evidence="8" id="KW-0862">Zinc</keyword>
<dbReference type="PROSITE" id="PS01162">
    <property type="entry name" value="QOR_ZETA_CRYSTAL"/>
    <property type="match status" value="1"/>
</dbReference>
<name>A0A2T6AH29_9FLAO</name>
<keyword evidence="7" id="KW-0007">Acetylation</keyword>
<keyword evidence="8" id="KW-0479">Metal-binding</keyword>